<accession>A0A840SWQ8</accession>
<keyword evidence="2" id="KW-1185">Reference proteome</keyword>
<reference evidence="1 2" key="1">
    <citation type="submission" date="2020-08" db="EMBL/GenBank/DDBJ databases">
        <title>Genomic Encyclopedia of Type Strains, Phase IV (KMG-IV): sequencing the most valuable type-strain genomes for metagenomic binning, comparative biology and taxonomic classification.</title>
        <authorList>
            <person name="Goeker M."/>
        </authorList>
    </citation>
    <scope>NUCLEOTIDE SEQUENCE [LARGE SCALE GENOMIC DNA]</scope>
    <source>
        <strain evidence="1 2">DSM 101730</strain>
    </source>
</reference>
<dbReference type="AlphaFoldDB" id="A0A840SWQ8"/>
<name>A0A840SWQ8_9RHOB</name>
<evidence type="ECO:0000313" key="1">
    <source>
        <dbReference type="EMBL" id="MBB5223571.1"/>
    </source>
</evidence>
<dbReference type="Proteomes" id="UP000549457">
    <property type="component" value="Unassembled WGS sequence"/>
</dbReference>
<comment type="caution">
    <text evidence="1">The sequence shown here is derived from an EMBL/GenBank/DDBJ whole genome shotgun (WGS) entry which is preliminary data.</text>
</comment>
<dbReference type="EMBL" id="JACHFM010000004">
    <property type="protein sequence ID" value="MBB5223571.1"/>
    <property type="molecule type" value="Genomic_DNA"/>
</dbReference>
<evidence type="ECO:0000313" key="2">
    <source>
        <dbReference type="Proteomes" id="UP000549457"/>
    </source>
</evidence>
<organism evidence="1 2">
    <name type="scientific">Amaricoccus macauensis</name>
    <dbReference type="NCBI Taxonomy" id="57001"/>
    <lineage>
        <taxon>Bacteria</taxon>
        <taxon>Pseudomonadati</taxon>
        <taxon>Pseudomonadota</taxon>
        <taxon>Alphaproteobacteria</taxon>
        <taxon>Rhodobacterales</taxon>
        <taxon>Paracoccaceae</taxon>
        <taxon>Amaricoccus</taxon>
    </lineage>
</organism>
<proteinExistence type="predicted"/>
<protein>
    <submittedName>
        <fullName evidence="1">Uncharacterized protein</fullName>
    </submittedName>
</protein>
<gene>
    <name evidence="1" type="ORF">HNP73_003525</name>
</gene>
<sequence length="31" mass="3614">MPREMRGKDNYLEEINDLPGINPAEIRLNNT</sequence>